<reference evidence="2 3" key="1">
    <citation type="submission" date="2020-03" db="EMBL/GenBank/DDBJ databases">
        <title>Whole genome shotgun sequence of Phytohabitans rumicis NBRC 108638.</title>
        <authorList>
            <person name="Komaki H."/>
            <person name="Tamura T."/>
        </authorList>
    </citation>
    <scope>NUCLEOTIDE SEQUENCE [LARGE SCALE GENOMIC DNA]</scope>
    <source>
        <strain evidence="2 3">NBRC 108638</strain>
    </source>
</reference>
<comment type="caution">
    <text evidence="2">The sequence shown here is derived from an EMBL/GenBank/DDBJ whole genome shotgun (WGS) entry which is preliminary data.</text>
</comment>
<dbReference type="AlphaFoldDB" id="A0A6V8LDL5"/>
<name>A0A6V8LDL5_9ACTN</name>
<evidence type="ECO:0000256" key="1">
    <source>
        <dbReference type="SAM" id="Phobius"/>
    </source>
</evidence>
<evidence type="ECO:0000313" key="2">
    <source>
        <dbReference type="EMBL" id="GFJ95323.1"/>
    </source>
</evidence>
<keyword evidence="1" id="KW-1133">Transmembrane helix</keyword>
<accession>A0A6V8LDL5</accession>
<organism evidence="2 3">
    <name type="scientific">Phytohabitans rumicis</name>
    <dbReference type="NCBI Taxonomy" id="1076125"/>
    <lineage>
        <taxon>Bacteria</taxon>
        <taxon>Bacillati</taxon>
        <taxon>Actinomycetota</taxon>
        <taxon>Actinomycetes</taxon>
        <taxon>Micromonosporales</taxon>
        <taxon>Micromonosporaceae</taxon>
    </lineage>
</organism>
<proteinExistence type="predicted"/>
<protein>
    <submittedName>
        <fullName evidence="2">Uncharacterized protein</fullName>
    </submittedName>
</protein>
<sequence>MGTAVGGLQPALGVLAIAAAAVAVVALLTVPRGAAPLDITAE</sequence>
<keyword evidence="3" id="KW-1185">Reference proteome</keyword>
<feature type="transmembrane region" description="Helical" evidence="1">
    <location>
        <begin position="12"/>
        <end position="30"/>
    </location>
</feature>
<dbReference type="Proteomes" id="UP000482960">
    <property type="component" value="Unassembled WGS sequence"/>
</dbReference>
<dbReference type="EMBL" id="BLPG01000001">
    <property type="protein sequence ID" value="GFJ95323.1"/>
    <property type="molecule type" value="Genomic_DNA"/>
</dbReference>
<keyword evidence="1" id="KW-0472">Membrane</keyword>
<keyword evidence="1" id="KW-0812">Transmembrane</keyword>
<evidence type="ECO:0000313" key="3">
    <source>
        <dbReference type="Proteomes" id="UP000482960"/>
    </source>
</evidence>
<reference evidence="2 3" key="2">
    <citation type="submission" date="2020-03" db="EMBL/GenBank/DDBJ databases">
        <authorList>
            <person name="Ichikawa N."/>
            <person name="Kimura A."/>
            <person name="Kitahashi Y."/>
            <person name="Uohara A."/>
        </authorList>
    </citation>
    <scope>NUCLEOTIDE SEQUENCE [LARGE SCALE GENOMIC DNA]</scope>
    <source>
        <strain evidence="2 3">NBRC 108638</strain>
    </source>
</reference>
<dbReference type="RefSeq" id="WP_281369103.1">
    <property type="nucleotide sequence ID" value="NZ_BAABJB010000012.1"/>
</dbReference>
<gene>
    <name evidence="2" type="ORF">Prum_089650</name>
</gene>